<dbReference type="Proteomes" id="UP000186919">
    <property type="component" value="Unassembled WGS sequence"/>
</dbReference>
<dbReference type="GO" id="GO:0016020">
    <property type="term" value="C:membrane"/>
    <property type="evidence" value="ECO:0007669"/>
    <property type="project" value="UniProtKB-SubCell"/>
</dbReference>
<protein>
    <recommendedName>
        <fullName evidence="7">EamA domain-containing protein</fullName>
    </recommendedName>
</protein>
<feature type="domain" description="EamA" evidence="7">
    <location>
        <begin position="155"/>
        <end position="285"/>
    </location>
</feature>
<feature type="transmembrane region" description="Helical" evidence="6">
    <location>
        <begin position="96"/>
        <end position="118"/>
    </location>
</feature>
<evidence type="ECO:0000259" key="7">
    <source>
        <dbReference type="Pfam" id="PF00892"/>
    </source>
</evidence>
<feature type="transmembrane region" description="Helical" evidence="6">
    <location>
        <begin position="269"/>
        <end position="286"/>
    </location>
</feature>
<dbReference type="SUPFAM" id="SSF103481">
    <property type="entry name" value="Multidrug resistance efflux transporter EmrE"/>
    <property type="match status" value="2"/>
</dbReference>
<comment type="caution">
    <text evidence="8">The sequence shown here is derived from an EMBL/GenBank/DDBJ whole genome shotgun (WGS) entry which is preliminary data.</text>
</comment>
<dbReference type="AlphaFoldDB" id="A0A179V558"/>
<name>A0A179V558_9MYCO</name>
<evidence type="ECO:0000256" key="2">
    <source>
        <dbReference type="ARBA" id="ARBA00007362"/>
    </source>
</evidence>
<dbReference type="RefSeq" id="WP_064633975.1">
    <property type="nucleotide sequence ID" value="NZ_LQYE01000032.1"/>
</dbReference>
<gene>
    <name evidence="8" type="ORF">AWB85_15860</name>
</gene>
<accession>A0A179V558</accession>
<dbReference type="PANTHER" id="PTHR32322:SF2">
    <property type="entry name" value="EAMA DOMAIN-CONTAINING PROTEIN"/>
    <property type="match status" value="1"/>
</dbReference>
<feature type="transmembrane region" description="Helical" evidence="6">
    <location>
        <begin position="40"/>
        <end position="61"/>
    </location>
</feature>
<dbReference type="InterPro" id="IPR037185">
    <property type="entry name" value="EmrE-like"/>
</dbReference>
<proteinExistence type="inferred from homology"/>
<dbReference type="EMBL" id="LQYE01000032">
    <property type="protein sequence ID" value="OAT66787.1"/>
    <property type="molecule type" value="Genomic_DNA"/>
</dbReference>
<feature type="transmembrane region" description="Helical" evidence="6">
    <location>
        <begin position="183"/>
        <end position="207"/>
    </location>
</feature>
<feature type="transmembrane region" description="Helical" evidence="6">
    <location>
        <begin position="213"/>
        <end position="233"/>
    </location>
</feature>
<keyword evidence="5 6" id="KW-0472">Membrane</keyword>
<evidence type="ECO:0000256" key="4">
    <source>
        <dbReference type="ARBA" id="ARBA00022989"/>
    </source>
</evidence>
<comment type="similarity">
    <text evidence="2">Belongs to the EamA transporter family.</text>
</comment>
<comment type="subcellular location">
    <subcellularLocation>
        <location evidence="1">Membrane</location>
        <topology evidence="1">Multi-pass membrane protein</topology>
    </subcellularLocation>
</comment>
<organism evidence="8 9">
    <name type="scientific">Mycobacteroides immunogenum</name>
    <dbReference type="NCBI Taxonomy" id="83262"/>
    <lineage>
        <taxon>Bacteria</taxon>
        <taxon>Bacillati</taxon>
        <taxon>Actinomycetota</taxon>
        <taxon>Actinomycetes</taxon>
        <taxon>Mycobacteriales</taxon>
        <taxon>Mycobacteriaceae</taxon>
        <taxon>Mycobacteroides</taxon>
    </lineage>
</organism>
<evidence type="ECO:0000256" key="5">
    <source>
        <dbReference type="ARBA" id="ARBA00023136"/>
    </source>
</evidence>
<feature type="transmembrane region" description="Helical" evidence="6">
    <location>
        <begin position="68"/>
        <end position="90"/>
    </location>
</feature>
<dbReference type="PANTHER" id="PTHR32322">
    <property type="entry name" value="INNER MEMBRANE TRANSPORTER"/>
    <property type="match status" value="1"/>
</dbReference>
<evidence type="ECO:0000313" key="9">
    <source>
        <dbReference type="Proteomes" id="UP000186919"/>
    </source>
</evidence>
<evidence type="ECO:0000256" key="3">
    <source>
        <dbReference type="ARBA" id="ARBA00022692"/>
    </source>
</evidence>
<feature type="transmembrane region" description="Helical" evidence="6">
    <location>
        <begin position="240"/>
        <end position="263"/>
    </location>
</feature>
<keyword evidence="3 6" id="KW-0812">Transmembrane</keyword>
<sequence>MQKTPVPMTRSSAAALTFLYALGYPIGALAVSAMTPMLVLVARFALAGVILTTWALIAKVAWPTGRTLGHVIVAGMLMQAVQFCALYEALEHGAPAVLGAVVISMNPVVTAVLAAVFLGERLNGWRLVALALGVVAVLAACANRLLATGGVDTVLVLLVVALLGLAGGGVYQQRFCADVDFRANSAIQNLSGLLPAGALVILTPGVVHDPWKAAGAVAAVVLLNATLCTSLYVRSVSKFGAAAVAMLFCVIPAVAGLLSWILLGQGLDVGMGIGLVIGALACWLNARASRPAPAEQTPAIAAATAAPTRASAAAS</sequence>
<feature type="transmembrane region" description="Helical" evidence="6">
    <location>
        <begin position="153"/>
        <end position="171"/>
    </location>
</feature>
<evidence type="ECO:0000256" key="1">
    <source>
        <dbReference type="ARBA" id="ARBA00004141"/>
    </source>
</evidence>
<dbReference type="Pfam" id="PF00892">
    <property type="entry name" value="EamA"/>
    <property type="match status" value="2"/>
</dbReference>
<dbReference type="InterPro" id="IPR000620">
    <property type="entry name" value="EamA_dom"/>
</dbReference>
<dbReference type="InterPro" id="IPR050638">
    <property type="entry name" value="AA-Vitamin_Transporters"/>
</dbReference>
<feature type="transmembrane region" description="Helical" evidence="6">
    <location>
        <begin position="125"/>
        <end position="147"/>
    </location>
</feature>
<feature type="domain" description="EamA" evidence="7">
    <location>
        <begin position="14"/>
        <end position="138"/>
    </location>
</feature>
<evidence type="ECO:0000256" key="6">
    <source>
        <dbReference type="SAM" id="Phobius"/>
    </source>
</evidence>
<evidence type="ECO:0000313" key="8">
    <source>
        <dbReference type="EMBL" id="OAT66787.1"/>
    </source>
</evidence>
<reference evidence="8 9" key="1">
    <citation type="submission" date="2016-01" db="EMBL/GenBank/DDBJ databases">
        <title>Mycobacterium immunogenum strain CD11_6 genome sequencing and assembly.</title>
        <authorList>
            <person name="Kaur G."/>
            <person name="Nair G.R."/>
            <person name="Mayilraj S."/>
        </authorList>
    </citation>
    <scope>NUCLEOTIDE SEQUENCE [LARGE SCALE GENOMIC DNA]</scope>
    <source>
        <strain evidence="8 9">CD11-6</strain>
    </source>
</reference>
<keyword evidence="4 6" id="KW-1133">Transmembrane helix</keyword>